<feature type="domain" description="SMB" evidence="3">
    <location>
        <begin position="141"/>
        <end position="185"/>
    </location>
</feature>
<protein>
    <recommendedName>
        <fullName evidence="3">SMB domain-containing protein</fullName>
    </recommendedName>
</protein>
<keyword evidence="2" id="KW-1133">Transmembrane helix</keyword>
<organism evidence="4 5">
    <name type="scientific">Plakobranchus ocellatus</name>
    <dbReference type="NCBI Taxonomy" id="259542"/>
    <lineage>
        <taxon>Eukaryota</taxon>
        <taxon>Metazoa</taxon>
        <taxon>Spiralia</taxon>
        <taxon>Lophotrochozoa</taxon>
        <taxon>Mollusca</taxon>
        <taxon>Gastropoda</taxon>
        <taxon>Heterobranchia</taxon>
        <taxon>Euthyneura</taxon>
        <taxon>Panpulmonata</taxon>
        <taxon>Sacoglossa</taxon>
        <taxon>Placobranchoidea</taxon>
        <taxon>Plakobranchidae</taxon>
        <taxon>Plakobranchus</taxon>
    </lineage>
</organism>
<evidence type="ECO:0000259" key="3">
    <source>
        <dbReference type="PROSITE" id="PS50958"/>
    </source>
</evidence>
<dbReference type="Proteomes" id="UP000735302">
    <property type="component" value="Unassembled WGS sequence"/>
</dbReference>
<keyword evidence="1" id="KW-1015">Disulfide bond</keyword>
<feature type="transmembrane region" description="Helical" evidence="2">
    <location>
        <begin position="260"/>
        <end position="279"/>
    </location>
</feature>
<dbReference type="EMBL" id="BLXT01007037">
    <property type="protein sequence ID" value="GFO36026.1"/>
    <property type="molecule type" value="Genomic_DNA"/>
</dbReference>
<reference evidence="4 5" key="1">
    <citation type="journal article" date="2021" name="Elife">
        <title>Chloroplast acquisition without the gene transfer in kleptoplastic sea slugs, Plakobranchus ocellatus.</title>
        <authorList>
            <person name="Maeda T."/>
            <person name="Takahashi S."/>
            <person name="Yoshida T."/>
            <person name="Shimamura S."/>
            <person name="Takaki Y."/>
            <person name="Nagai Y."/>
            <person name="Toyoda A."/>
            <person name="Suzuki Y."/>
            <person name="Arimoto A."/>
            <person name="Ishii H."/>
            <person name="Satoh N."/>
            <person name="Nishiyama T."/>
            <person name="Hasebe M."/>
            <person name="Maruyama T."/>
            <person name="Minagawa J."/>
            <person name="Obokata J."/>
            <person name="Shigenobu S."/>
        </authorList>
    </citation>
    <scope>NUCLEOTIDE SEQUENCE [LARGE SCALE GENOMIC DNA]</scope>
</reference>
<keyword evidence="2" id="KW-0472">Membrane</keyword>
<gene>
    <name evidence="4" type="ORF">PoB_006253100</name>
</gene>
<keyword evidence="5" id="KW-1185">Reference proteome</keyword>
<dbReference type="InterPro" id="IPR036024">
    <property type="entry name" value="Somatomedin_B-like_dom_sf"/>
</dbReference>
<dbReference type="Pfam" id="PF01033">
    <property type="entry name" value="Somatomedin_B"/>
    <property type="match status" value="1"/>
</dbReference>
<proteinExistence type="predicted"/>
<evidence type="ECO:0000313" key="4">
    <source>
        <dbReference type="EMBL" id="GFO36026.1"/>
    </source>
</evidence>
<dbReference type="Gene3D" id="4.10.410.20">
    <property type="match status" value="1"/>
</dbReference>
<evidence type="ECO:0000256" key="2">
    <source>
        <dbReference type="SAM" id="Phobius"/>
    </source>
</evidence>
<dbReference type="InterPro" id="IPR001212">
    <property type="entry name" value="Somatomedin_B_dom"/>
</dbReference>
<name>A0AAV4CVU1_9GAST</name>
<accession>A0AAV4CVU1</accession>
<dbReference type="AlphaFoldDB" id="A0AAV4CVU1"/>
<dbReference type="PROSITE" id="PS50958">
    <property type="entry name" value="SMB_2"/>
    <property type="match status" value="1"/>
</dbReference>
<evidence type="ECO:0000256" key="1">
    <source>
        <dbReference type="ARBA" id="ARBA00023157"/>
    </source>
</evidence>
<keyword evidence="2" id="KW-0812">Transmembrane</keyword>
<evidence type="ECO:0000313" key="5">
    <source>
        <dbReference type="Proteomes" id="UP000735302"/>
    </source>
</evidence>
<dbReference type="SUPFAM" id="SSF90188">
    <property type="entry name" value="Somatomedin B domain"/>
    <property type="match status" value="1"/>
</dbReference>
<comment type="caution">
    <text evidence="4">The sequence shown here is derived from an EMBL/GenBank/DDBJ whole genome shotgun (WGS) entry which is preliminary data.</text>
</comment>
<sequence length="753" mass="84089">MIHAQPGIISGLCFSCMYIFVNQIQGLDPTEDTLWLSSNSRRGHHENTSKNHETSKFEKTLESISLLNSSAVNNFHAGSELFTETTTNYQTISTDIFLNMNLSLATSYHEMECQNVLTQFAYEKNACGAPDVNAFLEVAKINYTCSDRCGKTLELGPSIGCACDERCIIYMDCCRDMPKICPHTYARGKNLYSQIEGLESLCADSTFAVVYPATHDNEGAQFLTTSTGYPSTMPESNPGEESSAFPSGPRKMKEYFQSLSFFYVVDLTFGIFFLNYAAFLTHRVTGLKPAFIPKVTTLDCLNGSLIARRSSSAAHLLPWCSVEAVTDVHTPFHRVCSPTDIVFCRCAENLIIGDSLVDTCQGHNNVMPLFERFRRSKYPLKPSNHFTTKVCEIRAISPGSYIKPVKKREAMKMRVTPILVLESVDNITGDVKTHNMVHEADELVTRKPIEYILEITNAVEYRLRCPRLTSSISDCQLLDCAPGAVKLNVQGPHSQARGGSCIRPVMAVAARPGVSPALPACSCMRIMSALSSVGRWAVRPQGVCSFDNAFFHQGKKQAQDVEENFYNMTTSQLSVDSSKVTAQPFLDNQLQEALYETENVCLEEKIDQIQICFIGEKREDSPVTESICVMFFGSRLASGSADISPVSVSQRAALVQLIYLSPMHRERLAIRDKLVGPFRTLIEEEHMHIVVHVVETKIVIELLYTLRVSYALHDRDKIINSESETISIRLFQFEGYQDDDFLKIISDLLIPVS</sequence>